<evidence type="ECO:0000256" key="9">
    <source>
        <dbReference type="ARBA" id="ARBA00034078"/>
    </source>
</evidence>
<dbReference type="GO" id="GO:0004324">
    <property type="term" value="F:ferredoxin-NADP+ reductase activity"/>
    <property type="evidence" value="ECO:0007669"/>
    <property type="project" value="UniProtKB-EC"/>
</dbReference>
<feature type="domain" description="FAD-binding FR-type" evidence="11">
    <location>
        <begin position="6"/>
        <end position="110"/>
    </location>
</feature>
<keyword evidence="6" id="KW-0274">FAD</keyword>
<dbReference type="AlphaFoldDB" id="A0A1L0AN27"/>
<evidence type="ECO:0000259" key="11">
    <source>
        <dbReference type="PROSITE" id="PS51384"/>
    </source>
</evidence>
<dbReference type="InterPro" id="IPR051930">
    <property type="entry name" value="FNR_type-1"/>
</dbReference>
<dbReference type="PANTHER" id="PTHR47878">
    <property type="entry name" value="OXIDOREDUCTASE FAD/NAD(P)-BINDING DOMAIN PROTEIN"/>
    <property type="match status" value="1"/>
</dbReference>
<comment type="cofactor">
    <cofactor evidence="9">
        <name>[2Fe-2S] cluster</name>
        <dbReference type="ChEBI" id="CHEBI:190135"/>
    </cofactor>
</comment>
<organism evidence="12 13">
    <name type="scientific">Moritella viscosa</name>
    <dbReference type="NCBI Taxonomy" id="80854"/>
    <lineage>
        <taxon>Bacteria</taxon>
        <taxon>Pseudomonadati</taxon>
        <taxon>Pseudomonadota</taxon>
        <taxon>Gammaproteobacteria</taxon>
        <taxon>Alteromonadales</taxon>
        <taxon>Moritellaceae</taxon>
        <taxon>Moritella</taxon>
    </lineage>
</organism>
<keyword evidence="8" id="KW-0560">Oxidoreductase</keyword>
<proteinExistence type="inferred from homology"/>
<sequence length="257" mass="29338">MKEIPHGLIKGEVTGRINWTDSEFSLQVTAEIFRYTAGQFTKLALYDGADEWTRRAYSFVNSPNQAQGQHVMEFLIITVPDGKLSPRLDKLQVGDDVYVGKNPAGFMTLDEIPRYTKDLWLLSTGTAIGPFLSLIDEMDTQQRFDNVVLVHAVRTSGELVYQDKIQQLEARYQGKFHYVPVVSREHRKETLRGRIPALLEAGELEKVAGVPLTQERSFFYLCGNPSMVKDTSEVLKQLDYQKHSRRSSGHFSSENYW</sequence>
<dbReference type="InterPro" id="IPR001433">
    <property type="entry name" value="OxRdtase_FAD/NAD-bd"/>
</dbReference>
<dbReference type="EC" id="1.18.1.2" evidence="3"/>
<dbReference type="SUPFAM" id="SSF63380">
    <property type="entry name" value="Riboflavin synthase domain-like"/>
    <property type="match status" value="1"/>
</dbReference>
<comment type="cofactor">
    <cofactor evidence="1">
        <name>FAD</name>
        <dbReference type="ChEBI" id="CHEBI:57692"/>
    </cofactor>
</comment>
<keyword evidence="4" id="KW-0285">Flavoprotein</keyword>
<dbReference type="InterPro" id="IPR033892">
    <property type="entry name" value="FNR_bac"/>
</dbReference>
<dbReference type="PANTHER" id="PTHR47878:SF1">
    <property type="entry name" value="FLAVODOXIN_FERREDOXIN--NADP REDUCTASE"/>
    <property type="match status" value="1"/>
</dbReference>
<evidence type="ECO:0000256" key="7">
    <source>
        <dbReference type="ARBA" id="ARBA00022857"/>
    </source>
</evidence>
<dbReference type="GO" id="GO:0000166">
    <property type="term" value="F:nucleotide binding"/>
    <property type="evidence" value="ECO:0007669"/>
    <property type="project" value="UniProtKB-KW"/>
</dbReference>
<dbReference type="Pfam" id="PF00970">
    <property type="entry name" value="FAD_binding_6"/>
    <property type="match status" value="1"/>
</dbReference>
<dbReference type="OrthoDB" id="9784483at2"/>
<dbReference type="Gene3D" id="2.40.30.10">
    <property type="entry name" value="Translation factors"/>
    <property type="match status" value="1"/>
</dbReference>
<accession>A0A1L0AN27</accession>
<evidence type="ECO:0000313" key="12">
    <source>
        <dbReference type="EMBL" id="SGZ17772.1"/>
    </source>
</evidence>
<evidence type="ECO:0000256" key="5">
    <source>
        <dbReference type="ARBA" id="ARBA00022741"/>
    </source>
</evidence>
<dbReference type="GO" id="GO:0034599">
    <property type="term" value="P:cellular response to oxidative stress"/>
    <property type="evidence" value="ECO:0007669"/>
    <property type="project" value="TreeGrafter"/>
</dbReference>
<evidence type="ECO:0000256" key="2">
    <source>
        <dbReference type="ARBA" id="ARBA00008312"/>
    </source>
</evidence>
<evidence type="ECO:0000256" key="3">
    <source>
        <dbReference type="ARBA" id="ARBA00013223"/>
    </source>
</evidence>
<comment type="similarity">
    <text evidence="2">Belongs to the ferredoxin--NADP reductase type 1 family.</text>
</comment>
<dbReference type="EMBL" id="FPLD01000131">
    <property type="protein sequence ID" value="SGZ17772.1"/>
    <property type="molecule type" value="Genomic_DNA"/>
</dbReference>
<comment type="catalytic activity">
    <reaction evidence="10">
        <text>2 reduced [2Fe-2S]-[ferredoxin] + NADP(+) + H(+) = 2 oxidized [2Fe-2S]-[ferredoxin] + NADPH</text>
        <dbReference type="Rhea" id="RHEA:20125"/>
        <dbReference type="Rhea" id="RHEA-COMP:10000"/>
        <dbReference type="Rhea" id="RHEA-COMP:10001"/>
        <dbReference type="ChEBI" id="CHEBI:15378"/>
        <dbReference type="ChEBI" id="CHEBI:33737"/>
        <dbReference type="ChEBI" id="CHEBI:33738"/>
        <dbReference type="ChEBI" id="CHEBI:57783"/>
        <dbReference type="ChEBI" id="CHEBI:58349"/>
        <dbReference type="EC" id="1.18.1.2"/>
    </reaction>
</comment>
<dbReference type="GO" id="GO:0042167">
    <property type="term" value="P:heme catabolic process"/>
    <property type="evidence" value="ECO:0007669"/>
    <property type="project" value="TreeGrafter"/>
</dbReference>
<evidence type="ECO:0000256" key="1">
    <source>
        <dbReference type="ARBA" id="ARBA00001974"/>
    </source>
</evidence>
<name>A0A1L0AN27_9GAMM</name>
<dbReference type="InterPro" id="IPR008333">
    <property type="entry name" value="Cbr1-like_FAD-bd_dom"/>
</dbReference>
<evidence type="ECO:0000256" key="8">
    <source>
        <dbReference type="ARBA" id="ARBA00023002"/>
    </source>
</evidence>
<evidence type="ECO:0000256" key="4">
    <source>
        <dbReference type="ARBA" id="ARBA00022630"/>
    </source>
</evidence>
<keyword evidence="5" id="KW-0547">Nucleotide-binding</keyword>
<dbReference type="Proteomes" id="UP000183794">
    <property type="component" value="Unassembled WGS sequence"/>
</dbReference>
<evidence type="ECO:0000256" key="6">
    <source>
        <dbReference type="ARBA" id="ARBA00022827"/>
    </source>
</evidence>
<dbReference type="Pfam" id="PF00175">
    <property type="entry name" value="NAD_binding_1"/>
    <property type="match status" value="1"/>
</dbReference>
<dbReference type="InterPro" id="IPR039261">
    <property type="entry name" value="FNR_nucleotide-bd"/>
</dbReference>
<evidence type="ECO:0000256" key="10">
    <source>
        <dbReference type="ARBA" id="ARBA00047776"/>
    </source>
</evidence>
<gene>
    <name evidence="12" type="ORF">NVI5450_4573</name>
</gene>
<dbReference type="PROSITE" id="PS51384">
    <property type="entry name" value="FAD_FR"/>
    <property type="match status" value="1"/>
</dbReference>
<dbReference type="InterPro" id="IPR017927">
    <property type="entry name" value="FAD-bd_FR_type"/>
</dbReference>
<dbReference type="RefSeq" id="WP_075496827.1">
    <property type="nucleotide sequence ID" value="NZ_CAWRBC010000115.1"/>
</dbReference>
<dbReference type="InterPro" id="IPR017938">
    <property type="entry name" value="Riboflavin_synthase-like_b-brl"/>
</dbReference>
<evidence type="ECO:0000313" key="13">
    <source>
        <dbReference type="Proteomes" id="UP000183794"/>
    </source>
</evidence>
<dbReference type="SUPFAM" id="SSF52343">
    <property type="entry name" value="Ferredoxin reductase-like, C-terminal NADP-linked domain"/>
    <property type="match status" value="1"/>
</dbReference>
<dbReference type="Gene3D" id="3.40.50.80">
    <property type="entry name" value="Nucleotide-binding domain of ferredoxin-NADP reductase (FNR) module"/>
    <property type="match status" value="1"/>
</dbReference>
<reference evidence="12 13" key="1">
    <citation type="submission" date="2016-11" db="EMBL/GenBank/DDBJ databases">
        <authorList>
            <person name="Jaros S."/>
            <person name="Januszkiewicz K."/>
            <person name="Wedrychowicz H."/>
        </authorList>
    </citation>
    <scope>NUCLEOTIDE SEQUENCE [LARGE SCALE GENOMIC DNA]</scope>
    <source>
        <strain evidence="12">NVI 5450</strain>
    </source>
</reference>
<protein>
    <recommendedName>
        <fullName evidence="3">ferredoxin--NADP(+) reductase</fullName>
        <ecNumber evidence="3">1.18.1.2</ecNumber>
    </recommendedName>
</protein>
<dbReference type="CDD" id="cd06195">
    <property type="entry name" value="FNR1"/>
    <property type="match status" value="1"/>
</dbReference>
<keyword evidence="7" id="KW-0521">NADP</keyword>